<keyword evidence="2" id="KW-0233">DNA recombination</keyword>
<name>A0A6J7SC92_9ZZZZ</name>
<keyword evidence="1 3" id="KW-0175">Coiled coil</keyword>
<organism evidence="5">
    <name type="scientific">freshwater metagenome</name>
    <dbReference type="NCBI Taxonomy" id="449393"/>
    <lineage>
        <taxon>unclassified sequences</taxon>
        <taxon>metagenomes</taxon>
        <taxon>ecological metagenomes</taxon>
    </lineage>
</organism>
<gene>
    <name evidence="4" type="ORF">UFOPK2659_00738</name>
    <name evidence="5" type="ORF">UFOPK4209_00776</name>
</gene>
<accession>A0A6J7SC92</accession>
<dbReference type="PANTHER" id="PTHR30563">
    <property type="entry name" value="DNA RECOMBINATION PROTEIN RMUC"/>
    <property type="match status" value="1"/>
</dbReference>
<dbReference type="EMBL" id="CAFBPY010000117">
    <property type="protein sequence ID" value="CAB5038689.1"/>
    <property type="molecule type" value="Genomic_DNA"/>
</dbReference>
<evidence type="ECO:0000313" key="5">
    <source>
        <dbReference type="EMBL" id="CAB5038689.1"/>
    </source>
</evidence>
<protein>
    <submittedName>
        <fullName evidence="5">Unannotated protein</fullName>
    </submittedName>
</protein>
<evidence type="ECO:0000256" key="2">
    <source>
        <dbReference type="ARBA" id="ARBA00023172"/>
    </source>
</evidence>
<evidence type="ECO:0000256" key="3">
    <source>
        <dbReference type="SAM" id="Coils"/>
    </source>
</evidence>
<evidence type="ECO:0000256" key="1">
    <source>
        <dbReference type="ARBA" id="ARBA00023054"/>
    </source>
</evidence>
<proteinExistence type="predicted"/>
<dbReference type="PANTHER" id="PTHR30563:SF0">
    <property type="entry name" value="DNA RECOMBINATION PROTEIN RMUC"/>
    <property type="match status" value="1"/>
</dbReference>
<dbReference type="AlphaFoldDB" id="A0A6J7SC92"/>
<dbReference type="InterPro" id="IPR003798">
    <property type="entry name" value="DNA_recombination_RmuC"/>
</dbReference>
<feature type="coiled-coil region" evidence="3">
    <location>
        <begin position="48"/>
        <end position="99"/>
    </location>
</feature>
<reference evidence="5" key="1">
    <citation type="submission" date="2020-05" db="EMBL/GenBank/DDBJ databases">
        <authorList>
            <person name="Chiriac C."/>
            <person name="Salcher M."/>
            <person name="Ghai R."/>
            <person name="Kavagutti S V."/>
        </authorList>
    </citation>
    <scope>NUCLEOTIDE SEQUENCE</scope>
</reference>
<evidence type="ECO:0000313" key="4">
    <source>
        <dbReference type="EMBL" id="CAB4722403.1"/>
    </source>
</evidence>
<dbReference type="GO" id="GO:0006310">
    <property type="term" value="P:DNA recombination"/>
    <property type="evidence" value="ECO:0007669"/>
    <property type="project" value="UniProtKB-KW"/>
</dbReference>
<dbReference type="EMBL" id="CAEZYJ010000096">
    <property type="protein sequence ID" value="CAB4722403.1"/>
    <property type="molecule type" value="Genomic_DNA"/>
</dbReference>
<sequence length="402" mass="44280">MELWISLIALLIGLTLGIALGFLLAQRRQRSSTASTASTDGGLTSSEASALNGQLALLQSQNKQLQGEGERAIRLDESLKAVTAQMQVLSTQAQDLQLNVTKSNSAMFEQIENMGKQNDSLVRETAKLAGALSKSQTRGQYGEAQLEMLLEGADLKEGIHFERQSYKNSGGEITRPDVKILMPGGTEIFVDSKFPFERFYEGSITEDLVERARLMKAHTEDLVGHVNALAKREYQEGESSPNFVVLFVPFESILSEALQADELLLQKAFAKNVVIATPTTMLALLRTIRYGYDRQDLAQNAEEIRELAGKLLKRIGKVHEKIEVLGERIKSSERAFNDLVATSENHLMVPARKMMKLGAPSTRSIGEIVEIDSEVRQIKGSAALESSVMNELDFESESSDAE</sequence>
<dbReference type="Pfam" id="PF02646">
    <property type="entry name" value="RmuC"/>
    <property type="match status" value="1"/>
</dbReference>